<dbReference type="Proteomes" id="UP000500882">
    <property type="component" value="Chromosome"/>
</dbReference>
<dbReference type="InterPro" id="IPR051476">
    <property type="entry name" value="Bac_ResReg_Asp_Phosphatase"/>
</dbReference>
<evidence type="ECO:0000256" key="7">
    <source>
        <dbReference type="SAM" id="Phobius"/>
    </source>
</evidence>
<name>A0A679HFR8_BACT4</name>
<accession>A0A679HFR8</accession>
<dbReference type="EMBL" id="AP022660">
    <property type="protein sequence ID" value="BCA48148.1"/>
    <property type="molecule type" value="Genomic_DNA"/>
</dbReference>
<evidence type="ECO:0000256" key="1">
    <source>
        <dbReference type="ARBA" id="ARBA00004496"/>
    </source>
</evidence>
<dbReference type="Pfam" id="PF13424">
    <property type="entry name" value="TPR_12"/>
    <property type="match status" value="1"/>
</dbReference>
<dbReference type="InterPro" id="IPR019734">
    <property type="entry name" value="TPR_rpt"/>
</dbReference>
<feature type="repeat" description="TPR" evidence="6">
    <location>
        <begin position="209"/>
        <end position="242"/>
    </location>
</feature>
<evidence type="ECO:0000313" key="8">
    <source>
        <dbReference type="EMBL" id="BCA48148.1"/>
    </source>
</evidence>
<protein>
    <submittedName>
        <fullName evidence="8">Uncharacterized protein</fullName>
    </submittedName>
</protein>
<keyword evidence="3" id="KW-0677">Repeat</keyword>
<feature type="transmembrane region" description="Helical" evidence="7">
    <location>
        <begin position="388"/>
        <end position="405"/>
    </location>
</feature>
<comment type="similarity">
    <text evidence="5">Belongs to the Rap family.</text>
</comment>
<dbReference type="SMART" id="SM00028">
    <property type="entry name" value="TPR"/>
    <property type="match status" value="4"/>
</dbReference>
<proteinExistence type="inferred from homology"/>
<comment type="subcellular location">
    <subcellularLocation>
        <location evidence="1">Cytoplasm</location>
    </subcellularLocation>
</comment>
<feature type="repeat" description="TPR" evidence="6">
    <location>
        <begin position="129"/>
        <end position="162"/>
    </location>
</feature>
<sequence length="567" mass="65609">MMCEKIICLFVACLFYSIYICKTKRTMKLLLSYIIGLFLILSLSACHDGGNATTLLRQADSLMQEFPDSALSLLESISHPEKLSGSERADYAIFLTRARTKLYVHESSDSLIRFAVDYYKRSWNNERKMQAYYYRGCVYRDMRCMDLAVKDFLQALKVIPKESEYLYLGAIYENLAGCYAEQNLYKDAMHAHHKAHEIYIKQKKDDGLFYAVRGIGYVFMLQHQLDSALVYYQKALDVAENIGEDYYKSIILSELGILHNEKGEFQKANQYLSASISSAPTGTNLFSEYLRKGCILRNIHQMDSARYYLNLSKSSPYIFNRGGSYGELYKLEKEEKNYPAAIAAADSFIYYLDSIYDTTKAAEITRLADQYEIEFYQQKIAGRYKIEVLSLLLLFIIGGAISLWIDKRRKKKYLELQNQLMKSRTDILSGDFEDQGNAESDFMRMLEPSLELCLQLFRRTETHEKLLSLEKKMGVATSLSIHEGQMICESIYETFGDIMLKLKIQYADLTKEDLLHCVFFLLGCSKETILLCTRASEGAFKSRKSRMKIKLGEEFFEWMTIRQYLVS</sequence>
<dbReference type="InterPro" id="IPR011990">
    <property type="entry name" value="TPR-like_helical_dom_sf"/>
</dbReference>
<organism evidence="8 9">
    <name type="scientific">Bacteroides thetaiotaomicron</name>
    <dbReference type="NCBI Taxonomy" id="818"/>
    <lineage>
        <taxon>Bacteria</taxon>
        <taxon>Pseudomonadati</taxon>
        <taxon>Bacteroidota</taxon>
        <taxon>Bacteroidia</taxon>
        <taxon>Bacteroidales</taxon>
        <taxon>Bacteroidaceae</taxon>
        <taxon>Bacteroides</taxon>
    </lineage>
</organism>
<keyword evidence="2" id="KW-0963">Cytoplasm</keyword>
<gene>
    <name evidence="8" type="ORF">BatF92_00900</name>
</gene>
<reference evidence="8 9" key="1">
    <citation type="submission" date="2020-02" db="EMBL/GenBank/DDBJ databases">
        <title>Whole-genome sequencing and comparative analysis of the genomes of Bacteroides thetaiotaomicron and Escherichia coli isolated from a healthy resident in Vietnam.</title>
        <authorList>
            <person name="Mohsin M."/>
            <person name="Tanaka K."/>
            <person name="Kawahara R."/>
            <person name="Kondo S."/>
            <person name="Noguchi H."/>
            <person name="Motooka D."/>
            <person name="Nakamura S."/>
            <person name="Khong D.T."/>
            <person name="Nguyen T.N."/>
            <person name="Tran H.T."/>
            <person name="Yamamoto Y."/>
        </authorList>
    </citation>
    <scope>NUCLEOTIDE SEQUENCE [LARGE SCALE GENOMIC DNA]</scope>
    <source>
        <strain evidence="8 9">F9-2</strain>
    </source>
</reference>
<dbReference type="PANTHER" id="PTHR46630">
    <property type="entry name" value="TETRATRICOPEPTIDE REPEAT PROTEIN 29"/>
    <property type="match status" value="1"/>
</dbReference>
<keyword evidence="7" id="KW-1133">Transmembrane helix</keyword>
<dbReference type="GO" id="GO:0005737">
    <property type="term" value="C:cytoplasm"/>
    <property type="evidence" value="ECO:0007669"/>
    <property type="project" value="UniProtKB-SubCell"/>
</dbReference>
<keyword evidence="4 6" id="KW-0802">TPR repeat</keyword>
<evidence type="ECO:0000256" key="4">
    <source>
        <dbReference type="ARBA" id="ARBA00022803"/>
    </source>
</evidence>
<evidence type="ECO:0000256" key="5">
    <source>
        <dbReference type="ARBA" id="ARBA00038253"/>
    </source>
</evidence>
<keyword evidence="7" id="KW-0812">Transmembrane</keyword>
<dbReference type="PANTHER" id="PTHR46630:SF1">
    <property type="entry name" value="TETRATRICOPEPTIDE REPEAT PROTEIN 29"/>
    <property type="match status" value="1"/>
</dbReference>
<evidence type="ECO:0000256" key="2">
    <source>
        <dbReference type="ARBA" id="ARBA00022490"/>
    </source>
</evidence>
<keyword evidence="7" id="KW-0472">Membrane</keyword>
<dbReference type="Gene3D" id="1.25.40.10">
    <property type="entry name" value="Tetratricopeptide repeat domain"/>
    <property type="match status" value="1"/>
</dbReference>
<dbReference type="PROSITE" id="PS50005">
    <property type="entry name" value="TPR"/>
    <property type="match status" value="2"/>
</dbReference>
<evidence type="ECO:0000313" key="9">
    <source>
        <dbReference type="Proteomes" id="UP000500882"/>
    </source>
</evidence>
<evidence type="ECO:0000256" key="6">
    <source>
        <dbReference type="PROSITE-ProRule" id="PRU00339"/>
    </source>
</evidence>
<dbReference type="SUPFAM" id="SSF48452">
    <property type="entry name" value="TPR-like"/>
    <property type="match status" value="1"/>
</dbReference>
<evidence type="ECO:0000256" key="3">
    <source>
        <dbReference type="ARBA" id="ARBA00022737"/>
    </source>
</evidence>
<dbReference type="AlphaFoldDB" id="A0A679HFR8"/>
<feature type="transmembrane region" description="Helical" evidence="7">
    <location>
        <begin position="29"/>
        <end position="45"/>
    </location>
</feature>